<reference evidence="9 10" key="1">
    <citation type="journal article" date="2015" name="Nature">
        <title>rRNA introns, odd ribosomes, and small enigmatic genomes across a large radiation of phyla.</title>
        <authorList>
            <person name="Brown C.T."/>
            <person name="Hug L.A."/>
            <person name="Thomas B.C."/>
            <person name="Sharon I."/>
            <person name="Castelle C.J."/>
            <person name="Singh A."/>
            <person name="Wilkins M.J."/>
            <person name="Williams K.H."/>
            <person name="Banfield J.F."/>
        </authorList>
    </citation>
    <scope>NUCLEOTIDE SEQUENCE [LARGE SCALE GENOMIC DNA]</scope>
</reference>
<dbReference type="GO" id="GO:0006430">
    <property type="term" value="P:lysyl-tRNA aminoacylation"/>
    <property type="evidence" value="ECO:0007669"/>
    <property type="project" value="UniProtKB-UniRule"/>
</dbReference>
<evidence type="ECO:0000256" key="7">
    <source>
        <dbReference type="HAMAP-Rule" id="MF_00252"/>
    </source>
</evidence>
<dbReference type="InterPro" id="IPR012340">
    <property type="entry name" value="NA-bd_OB-fold"/>
</dbReference>
<dbReference type="GO" id="GO:0005524">
    <property type="term" value="F:ATP binding"/>
    <property type="evidence" value="ECO:0007669"/>
    <property type="project" value="UniProtKB-UniRule"/>
</dbReference>
<dbReference type="Pfam" id="PF01336">
    <property type="entry name" value="tRNA_anti-codon"/>
    <property type="match status" value="1"/>
</dbReference>
<comment type="caution">
    <text evidence="7">Lacks conserved residue(s) required for the propagation of feature annotation.</text>
</comment>
<evidence type="ECO:0000256" key="3">
    <source>
        <dbReference type="ARBA" id="ARBA00022741"/>
    </source>
</evidence>
<keyword evidence="7" id="KW-0648">Protein biosynthesis</keyword>
<dbReference type="InterPro" id="IPR018149">
    <property type="entry name" value="Lys-tRNA-synth_II_C"/>
</dbReference>
<dbReference type="InterPro" id="IPR002313">
    <property type="entry name" value="Lys-tRNA-ligase_II"/>
</dbReference>
<dbReference type="SUPFAM" id="SSF55681">
    <property type="entry name" value="Class II aaRS and biotin synthetases"/>
    <property type="match status" value="1"/>
</dbReference>
<evidence type="ECO:0000256" key="5">
    <source>
        <dbReference type="ARBA" id="ARBA00023146"/>
    </source>
</evidence>
<dbReference type="InterPro" id="IPR006195">
    <property type="entry name" value="aa-tRNA-synth_II"/>
</dbReference>
<dbReference type="GO" id="GO:0000049">
    <property type="term" value="F:tRNA binding"/>
    <property type="evidence" value="ECO:0007669"/>
    <property type="project" value="TreeGrafter"/>
</dbReference>
<keyword evidence="4 7" id="KW-0067">ATP-binding</keyword>
<dbReference type="PANTHER" id="PTHR42918:SF15">
    <property type="entry name" value="LYSINE--TRNA LIGASE, CHLOROPLASTIC_MITOCHONDRIAL"/>
    <property type="match status" value="1"/>
</dbReference>
<proteinExistence type="inferred from homology"/>
<dbReference type="Proteomes" id="UP000034682">
    <property type="component" value="Unassembled WGS sequence"/>
</dbReference>
<dbReference type="Pfam" id="PF00152">
    <property type="entry name" value="tRNA-synt_2"/>
    <property type="match status" value="1"/>
</dbReference>
<name>A0A0G1T623_9BACT</name>
<gene>
    <name evidence="7" type="primary">lysS</name>
    <name evidence="9" type="ORF">UY02_C0004G0029</name>
</gene>
<feature type="binding site" evidence="7">
    <location>
        <position position="363"/>
    </location>
    <ligand>
        <name>Mg(2+)</name>
        <dbReference type="ChEBI" id="CHEBI:18420"/>
        <label>2</label>
    </ligand>
</feature>
<sequence>MLEDIIKERLRKKKDLENLGRDVYPSKIKRTHLIADALGSFAALAKQKKKVFIAGRVIGLRIQGGVGFADVQDGSGAKIQVVLKKDILADFNVLKNDLDIGDFLEVSGPLFKTQRGEKSVDVKSARIIVKSLRPLPSVWHGLKDVEERFRKRYLDLILNADVKEQLARRSQIVEYIRNFLTKEGFLEMETPILQPIPGGANARPFVTHHNALDADFYLRVAPELYLKRLLIGGFEKIFEIGRNFRNEGIDRDHNPEFTALELYWAYQDYEGLMKFTQGLLKKFIPGKWKTVAFAEVFKKFAGRDWKTAKSGELEEIYKKEVRPKIVEPTFVVDYPESIMPLAKLKENDPALTESFQVIVNGVEIIKGFSELNDPAIQRAQMERQEKSFRAGNPEASRLDEDFLEALEYGMPPAAGLGLGIDRLAALVAKSHSVKEIIAFPTLRPKE</sequence>
<comment type="caution">
    <text evidence="9">The sequence shown here is derived from an EMBL/GenBank/DDBJ whole genome shotgun (WGS) entry which is preliminary data.</text>
</comment>
<dbReference type="GO" id="GO:0000287">
    <property type="term" value="F:magnesium ion binding"/>
    <property type="evidence" value="ECO:0007669"/>
    <property type="project" value="UniProtKB-UniRule"/>
</dbReference>
<dbReference type="InterPro" id="IPR004365">
    <property type="entry name" value="NA-bd_OB_tRNA"/>
</dbReference>
<dbReference type="PANTHER" id="PTHR42918">
    <property type="entry name" value="LYSYL-TRNA SYNTHETASE"/>
    <property type="match status" value="1"/>
</dbReference>
<dbReference type="PATRIC" id="fig|1618655.3.peg.107"/>
<dbReference type="EC" id="6.1.1.6" evidence="7"/>
<evidence type="ECO:0000256" key="2">
    <source>
        <dbReference type="ARBA" id="ARBA00022723"/>
    </source>
</evidence>
<dbReference type="PRINTS" id="PR00982">
    <property type="entry name" value="TRNASYNTHLYS"/>
</dbReference>
<dbReference type="InterPro" id="IPR004364">
    <property type="entry name" value="Aa-tRNA-synt_II"/>
</dbReference>
<evidence type="ECO:0000259" key="8">
    <source>
        <dbReference type="PROSITE" id="PS50862"/>
    </source>
</evidence>
<evidence type="ECO:0000256" key="4">
    <source>
        <dbReference type="ARBA" id="ARBA00022840"/>
    </source>
</evidence>
<comment type="similarity">
    <text evidence="7">Belongs to the class-II aminoacyl-tRNA synthetase family.</text>
</comment>
<dbReference type="HAMAP" id="MF_00252">
    <property type="entry name" value="Lys_tRNA_synth_class2"/>
    <property type="match status" value="1"/>
</dbReference>
<dbReference type="Gene3D" id="3.30.930.10">
    <property type="entry name" value="Bira Bifunctional Protein, Domain 2"/>
    <property type="match status" value="1"/>
</dbReference>
<feature type="binding site" evidence="7">
    <location>
        <position position="363"/>
    </location>
    <ligand>
        <name>Mg(2+)</name>
        <dbReference type="ChEBI" id="CHEBI:18420"/>
        <label>1</label>
    </ligand>
</feature>
<dbReference type="EMBL" id="LCOK01000004">
    <property type="protein sequence ID" value="KKU77284.1"/>
    <property type="molecule type" value="Genomic_DNA"/>
</dbReference>
<comment type="cofactor">
    <cofactor evidence="7">
        <name>Mg(2+)</name>
        <dbReference type="ChEBI" id="CHEBI:18420"/>
    </cofactor>
    <text evidence="7">Binds 3 Mg(2+) ions per subunit.</text>
</comment>
<dbReference type="InterPro" id="IPR045864">
    <property type="entry name" value="aa-tRNA-synth_II/BPL/LPL"/>
</dbReference>
<dbReference type="PROSITE" id="PS50862">
    <property type="entry name" value="AA_TRNA_LIGASE_II"/>
    <property type="match status" value="1"/>
</dbReference>
<comment type="subcellular location">
    <subcellularLocation>
        <location evidence="7">Cytoplasm</location>
    </subcellularLocation>
</comment>
<evidence type="ECO:0000313" key="10">
    <source>
        <dbReference type="Proteomes" id="UP000034682"/>
    </source>
</evidence>
<keyword evidence="5 7" id="KW-0030">Aminoacyl-tRNA synthetase</keyword>
<dbReference type="SUPFAM" id="SSF50249">
    <property type="entry name" value="Nucleic acid-binding proteins"/>
    <property type="match status" value="1"/>
</dbReference>
<dbReference type="CDD" id="cd04322">
    <property type="entry name" value="LysRS_N"/>
    <property type="match status" value="1"/>
</dbReference>
<dbReference type="GO" id="GO:0005829">
    <property type="term" value="C:cytosol"/>
    <property type="evidence" value="ECO:0007669"/>
    <property type="project" value="TreeGrafter"/>
</dbReference>
<keyword evidence="3 7" id="KW-0547">Nucleotide-binding</keyword>
<protein>
    <recommendedName>
        <fullName evidence="7">Lysine--tRNA ligase</fullName>
        <ecNumber evidence="7">6.1.1.6</ecNumber>
    </recommendedName>
    <alternativeName>
        <fullName evidence="7">Lysyl-tRNA synthetase</fullName>
        <shortName evidence="7">LysRS</shortName>
    </alternativeName>
</protein>
<dbReference type="AlphaFoldDB" id="A0A0G1T623"/>
<feature type="domain" description="Aminoacyl-transfer RNA synthetases class-II family profile" evidence="8">
    <location>
        <begin position="169"/>
        <end position="444"/>
    </location>
</feature>
<keyword evidence="7" id="KW-0963">Cytoplasm</keyword>
<dbReference type="Gene3D" id="2.40.50.140">
    <property type="entry name" value="Nucleic acid-binding proteins"/>
    <property type="match status" value="1"/>
</dbReference>
<keyword evidence="7" id="KW-0460">Magnesium</keyword>
<evidence type="ECO:0000256" key="1">
    <source>
        <dbReference type="ARBA" id="ARBA00022598"/>
    </source>
</evidence>
<dbReference type="GO" id="GO:0004824">
    <property type="term" value="F:lysine-tRNA ligase activity"/>
    <property type="evidence" value="ECO:0007669"/>
    <property type="project" value="UniProtKB-UniRule"/>
</dbReference>
<evidence type="ECO:0000256" key="6">
    <source>
        <dbReference type="ARBA" id="ARBA00048573"/>
    </source>
</evidence>
<keyword evidence="2 7" id="KW-0479">Metal-binding</keyword>
<accession>A0A0G1T623</accession>
<comment type="catalytic activity">
    <reaction evidence="6 7">
        <text>tRNA(Lys) + L-lysine + ATP = L-lysyl-tRNA(Lys) + AMP + diphosphate</text>
        <dbReference type="Rhea" id="RHEA:20792"/>
        <dbReference type="Rhea" id="RHEA-COMP:9696"/>
        <dbReference type="Rhea" id="RHEA-COMP:9697"/>
        <dbReference type="ChEBI" id="CHEBI:30616"/>
        <dbReference type="ChEBI" id="CHEBI:32551"/>
        <dbReference type="ChEBI" id="CHEBI:33019"/>
        <dbReference type="ChEBI" id="CHEBI:78442"/>
        <dbReference type="ChEBI" id="CHEBI:78529"/>
        <dbReference type="ChEBI" id="CHEBI:456215"/>
        <dbReference type="EC" id="6.1.1.6"/>
    </reaction>
</comment>
<organism evidence="9 10">
    <name type="scientific">Candidatus Giovannonibacteria bacterium GW2011_GWB1_47_6b</name>
    <dbReference type="NCBI Taxonomy" id="1618655"/>
    <lineage>
        <taxon>Bacteria</taxon>
        <taxon>Candidatus Giovannoniibacteriota</taxon>
    </lineage>
</organism>
<comment type="subunit">
    <text evidence="7">Homodimer.</text>
</comment>
<keyword evidence="1 7" id="KW-0436">Ligase</keyword>
<dbReference type="InterPro" id="IPR044136">
    <property type="entry name" value="Lys-tRNA-ligase_II_N"/>
</dbReference>
<evidence type="ECO:0000313" key="9">
    <source>
        <dbReference type="EMBL" id="KKU77284.1"/>
    </source>
</evidence>